<accession>A0A6C0BF36</accession>
<evidence type="ECO:0000313" key="1">
    <source>
        <dbReference type="EMBL" id="QHS90756.1"/>
    </source>
</evidence>
<sequence>MLEFVLGPHGETISQKQKDKIVHAFSSDYYNRINTFYNIPNHFGTAKYNGDVTSFLREIKSIVDSKYHKLQIMGDIHTDPYGHSSYLIGQYDDYNVFIPAIVKDNYVRFKVVQDPKHYKMLRSIDDTRIFHFLMTPPSIVQIYDIYRPTYMNYVDKDIAPITRYKRINIQYI</sequence>
<protein>
    <submittedName>
        <fullName evidence="1">Uncharacterized protein</fullName>
    </submittedName>
</protein>
<reference evidence="1" key="1">
    <citation type="journal article" date="2020" name="Nature">
        <title>Giant virus diversity and host interactions through global metagenomics.</title>
        <authorList>
            <person name="Schulz F."/>
            <person name="Roux S."/>
            <person name="Paez-Espino D."/>
            <person name="Jungbluth S."/>
            <person name="Walsh D.A."/>
            <person name="Denef V.J."/>
            <person name="McMahon K.D."/>
            <person name="Konstantinidis K.T."/>
            <person name="Eloe-Fadrosh E.A."/>
            <person name="Kyrpides N.C."/>
            <person name="Woyke T."/>
        </authorList>
    </citation>
    <scope>NUCLEOTIDE SEQUENCE</scope>
    <source>
        <strain evidence="1">GVMAG-M-3300010354-11</strain>
    </source>
</reference>
<organism evidence="1">
    <name type="scientific">viral metagenome</name>
    <dbReference type="NCBI Taxonomy" id="1070528"/>
    <lineage>
        <taxon>unclassified sequences</taxon>
        <taxon>metagenomes</taxon>
        <taxon>organismal metagenomes</taxon>
    </lineage>
</organism>
<proteinExistence type="predicted"/>
<dbReference type="AlphaFoldDB" id="A0A6C0BF36"/>
<dbReference type="EMBL" id="MN739145">
    <property type="protein sequence ID" value="QHS90756.1"/>
    <property type="molecule type" value="Genomic_DNA"/>
</dbReference>
<name>A0A6C0BF36_9ZZZZ</name>